<keyword evidence="2" id="KW-1133">Transmembrane helix</keyword>
<proteinExistence type="predicted"/>
<feature type="transmembrane region" description="Helical" evidence="2">
    <location>
        <begin position="86"/>
        <end position="108"/>
    </location>
</feature>
<dbReference type="InterPro" id="IPR006938">
    <property type="entry name" value="DUF624"/>
</dbReference>
<feature type="transmembrane region" description="Helical" evidence="2">
    <location>
        <begin position="239"/>
        <end position="258"/>
    </location>
</feature>
<evidence type="ECO:0000256" key="1">
    <source>
        <dbReference type="SAM" id="MobiDB-lite"/>
    </source>
</evidence>
<dbReference type="Pfam" id="PF04854">
    <property type="entry name" value="DUF624"/>
    <property type="match status" value="1"/>
</dbReference>
<protein>
    <recommendedName>
        <fullName evidence="5">DUF624 domain-containing protein</fullName>
    </recommendedName>
</protein>
<feature type="region of interest" description="Disordered" evidence="1">
    <location>
        <begin position="276"/>
        <end position="308"/>
    </location>
</feature>
<evidence type="ECO:0000256" key="2">
    <source>
        <dbReference type="SAM" id="Phobius"/>
    </source>
</evidence>
<evidence type="ECO:0000313" key="4">
    <source>
        <dbReference type="Proteomes" id="UP000236151"/>
    </source>
</evidence>
<comment type="caution">
    <text evidence="3">The sequence shown here is derived from an EMBL/GenBank/DDBJ whole genome shotgun (WGS) entry which is preliminary data.</text>
</comment>
<dbReference type="AlphaFoldDB" id="A0A2K2FLY4"/>
<reference evidence="3 4" key="1">
    <citation type="submission" date="2017-06" db="EMBL/GenBank/DDBJ databases">
        <title>Investigating the central metabolism of Clostridium thermosuccinogenes.</title>
        <authorList>
            <person name="Koendjbiharie J.G."/>
            <person name="van Kranenburg R."/>
        </authorList>
    </citation>
    <scope>NUCLEOTIDE SEQUENCE [LARGE SCALE GENOMIC DNA]</scope>
    <source>
        <strain evidence="3 4">DSM 5806</strain>
    </source>
</reference>
<evidence type="ECO:0000313" key="3">
    <source>
        <dbReference type="EMBL" id="PNT99781.1"/>
    </source>
</evidence>
<evidence type="ECO:0008006" key="5">
    <source>
        <dbReference type="Google" id="ProtNLM"/>
    </source>
</evidence>
<keyword evidence="2" id="KW-0812">Transmembrane</keyword>
<keyword evidence="4" id="KW-1185">Reference proteome</keyword>
<dbReference type="RefSeq" id="WP_103081214.1">
    <property type="nucleotide sequence ID" value="NZ_CP021850.1"/>
</dbReference>
<feature type="transmembrane region" description="Helical" evidence="2">
    <location>
        <begin position="134"/>
        <end position="156"/>
    </location>
</feature>
<dbReference type="KEGG" id="cthd:CDO33_08345"/>
<dbReference type="Proteomes" id="UP000236151">
    <property type="component" value="Unassembled WGS sequence"/>
</dbReference>
<feature type="compositionally biased region" description="Basic and acidic residues" evidence="1">
    <location>
        <begin position="294"/>
        <end position="308"/>
    </location>
</feature>
<accession>A0A2K2FLY4</accession>
<sequence length="308" mass="35136">MAGFFGFFDYTKPGPGVPKDAPPKPRIVVFFGIVGRKFWKLVSINLMFFLFNLPALLLMMLITFFFKADMIIDDPIADLITRLTFGAGFLCIPVITVGPAQAGFTYILRNYAREEHAFPWWDFRDAAKRNFKQSLIISIINILAVALIGMDLNAYFQLNRGDNILMSLASGFIVLAFIILLMMNMYIYPMLVTFKLTVKQLYKNAFIFSMMRFFPNLGILLLCFLIIIATFWYPVIGIILLPLITMSFIGLVTNFYVYPTLKKHIIDKFEEEQAAKETSGLQADAQEEGAAEESINHNESDEKEDENK</sequence>
<feature type="transmembrane region" description="Helical" evidence="2">
    <location>
        <begin position="46"/>
        <end position="66"/>
    </location>
</feature>
<feature type="transmembrane region" description="Helical" evidence="2">
    <location>
        <begin position="213"/>
        <end position="233"/>
    </location>
</feature>
<organism evidence="3 4">
    <name type="scientific">Clostridium thermosuccinogenes</name>
    <dbReference type="NCBI Taxonomy" id="84032"/>
    <lineage>
        <taxon>Bacteria</taxon>
        <taxon>Bacillati</taxon>
        <taxon>Bacillota</taxon>
        <taxon>Clostridia</taxon>
        <taxon>Eubacteriales</taxon>
        <taxon>Clostridiaceae</taxon>
        <taxon>Clostridium</taxon>
    </lineage>
</organism>
<feature type="transmembrane region" description="Helical" evidence="2">
    <location>
        <begin position="168"/>
        <end position="192"/>
    </location>
</feature>
<dbReference type="OrthoDB" id="1852280at2"/>
<dbReference type="EMBL" id="NIOJ01000016">
    <property type="protein sequence ID" value="PNT99781.1"/>
    <property type="molecule type" value="Genomic_DNA"/>
</dbReference>
<name>A0A2K2FLY4_9CLOT</name>
<keyword evidence="2" id="KW-0472">Membrane</keyword>
<gene>
    <name evidence="3" type="ORF">CDQ84_08010</name>
</gene>